<keyword evidence="5" id="KW-0732">Signal</keyword>
<dbReference type="Proteomes" id="UP000238701">
    <property type="component" value="Unassembled WGS sequence"/>
</dbReference>
<feature type="signal peptide" evidence="5">
    <location>
        <begin position="1"/>
        <end position="19"/>
    </location>
</feature>
<dbReference type="OrthoDB" id="122682at2"/>
<dbReference type="EMBL" id="OMOD01000190">
    <property type="protein sequence ID" value="SPF49492.1"/>
    <property type="molecule type" value="Genomic_DNA"/>
</dbReference>
<protein>
    <submittedName>
        <fullName evidence="7">Putative TonB-like protein</fullName>
    </submittedName>
</protein>
<dbReference type="Pfam" id="PF03544">
    <property type="entry name" value="TonB_C"/>
    <property type="match status" value="1"/>
</dbReference>
<evidence type="ECO:0000256" key="3">
    <source>
        <dbReference type="ARBA" id="ARBA00022989"/>
    </source>
</evidence>
<evidence type="ECO:0000256" key="4">
    <source>
        <dbReference type="ARBA" id="ARBA00023136"/>
    </source>
</evidence>
<evidence type="ECO:0000256" key="5">
    <source>
        <dbReference type="SAM" id="SignalP"/>
    </source>
</evidence>
<evidence type="ECO:0000256" key="1">
    <source>
        <dbReference type="ARBA" id="ARBA00004167"/>
    </source>
</evidence>
<sequence length="106" mass="11570">MRRHLAVAILAICVWPCLAQEQAEGGARAVTTRIVPVYPELAGRMHLAGVAKLRVTVTPDGAAKTIEVLGGNPVLVKAAQDAVLHWRWVPAPHETKEIVELHFQPR</sequence>
<organism evidence="7 8">
    <name type="scientific">Candidatus Sulfotelmatobacter kueseliae</name>
    <dbReference type="NCBI Taxonomy" id="2042962"/>
    <lineage>
        <taxon>Bacteria</taxon>
        <taxon>Pseudomonadati</taxon>
        <taxon>Acidobacteriota</taxon>
        <taxon>Terriglobia</taxon>
        <taxon>Terriglobales</taxon>
        <taxon>Candidatus Korobacteraceae</taxon>
        <taxon>Candidatus Sulfotelmatobacter</taxon>
    </lineage>
</organism>
<dbReference type="NCBIfam" id="TIGR01352">
    <property type="entry name" value="tonB_Cterm"/>
    <property type="match status" value="1"/>
</dbReference>
<dbReference type="InterPro" id="IPR006260">
    <property type="entry name" value="TonB/TolA_C"/>
</dbReference>
<accession>A0A2U3LC87</accession>
<name>A0A2U3LC87_9BACT</name>
<dbReference type="PROSITE" id="PS52015">
    <property type="entry name" value="TONB_CTD"/>
    <property type="match status" value="1"/>
</dbReference>
<evidence type="ECO:0000256" key="2">
    <source>
        <dbReference type="ARBA" id="ARBA00022692"/>
    </source>
</evidence>
<feature type="domain" description="TonB C-terminal" evidence="6">
    <location>
        <begin position="23"/>
        <end position="106"/>
    </location>
</feature>
<dbReference type="SUPFAM" id="SSF74653">
    <property type="entry name" value="TolA/TonB C-terminal domain"/>
    <property type="match status" value="1"/>
</dbReference>
<keyword evidence="2" id="KW-0812">Transmembrane</keyword>
<proteinExistence type="predicted"/>
<dbReference type="InterPro" id="IPR037682">
    <property type="entry name" value="TonB_C"/>
</dbReference>
<dbReference type="Gene3D" id="3.30.2420.10">
    <property type="entry name" value="TonB"/>
    <property type="match status" value="1"/>
</dbReference>
<reference evidence="8" key="1">
    <citation type="submission" date="2018-02" db="EMBL/GenBank/DDBJ databases">
        <authorList>
            <person name="Hausmann B."/>
        </authorList>
    </citation>
    <scope>NUCLEOTIDE SEQUENCE [LARGE SCALE GENOMIC DNA]</scope>
    <source>
        <strain evidence="8">Peat soil MAG SbA1</strain>
    </source>
</reference>
<evidence type="ECO:0000259" key="6">
    <source>
        <dbReference type="PROSITE" id="PS52015"/>
    </source>
</evidence>
<feature type="chain" id="PRO_5015583327" evidence="5">
    <location>
        <begin position="20"/>
        <end position="106"/>
    </location>
</feature>
<dbReference type="GO" id="GO:0016020">
    <property type="term" value="C:membrane"/>
    <property type="evidence" value="ECO:0007669"/>
    <property type="project" value="UniProtKB-SubCell"/>
</dbReference>
<dbReference type="AlphaFoldDB" id="A0A2U3LC87"/>
<keyword evidence="4" id="KW-0472">Membrane</keyword>
<comment type="subcellular location">
    <subcellularLocation>
        <location evidence="1">Membrane</location>
        <topology evidence="1">Single-pass membrane protein</topology>
    </subcellularLocation>
</comment>
<evidence type="ECO:0000313" key="8">
    <source>
        <dbReference type="Proteomes" id="UP000238701"/>
    </source>
</evidence>
<evidence type="ECO:0000313" key="7">
    <source>
        <dbReference type="EMBL" id="SPF49492.1"/>
    </source>
</evidence>
<dbReference type="GO" id="GO:0055085">
    <property type="term" value="P:transmembrane transport"/>
    <property type="evidence" value="ECO:0007669"/>
    <property type="project" value="InterPro"/>
</dbReference>
<keyword evidence="3" id="KW-1133">Transmembrane helix</keyword>
<gene>
    <name evidence="7" type="ORF">SBA1_910040</name>
</gene>